<dbReference type="SUPFAM" id="SSF55174">
    <property type="entry name" value="Alpha-L RNA-binding motif"/>
    <property type="match status" value="1"/>
</dbReference>
<comment type="similarity">
    <text evidence="2 5">Belongs to the pseudouridine synthase RsuA family.</text>
</comment>
<sequence>MSGRSGSGARRSGGSGGPKRGSGYPKKSSGGGRAASAKTGRKAVKQPRRGRGDLRPDQLAPRENHAPVVDVHDPDGVRLQKLLASAGVGSRRACEALIEQGRVEVDDQIVTELGIRIDPLARRVRVDGQYINLDSSRSYYALNKPVGVVSSMDDEFGRPDISYMLFNRQERLFHVGRLDADTSGLLLLTNDGELAHRLQHPSYEVAKTYVASVPGPIPRDLGRRLREGVELEEGLVQVDSFKLIDSTPGKALVEVVLHEGKKHVVRRLLDAVGHPVLTLTRIAVGPIRLGDQKSGRLRELNGKEIADLYAAAGL</sequence>
<evidence type="ECO:0000256" key="5">
    <source>
        <dbReference type="RuleBase" id="RU003887"/>
    </source>
</evidence>
<feature type="compositionally biased region" description="Low complexity" evidence="6">
    <location>
        <begin position="1"/>
        <end position="10"/>
    </location>
</feature>
<dbReference type="InterPro" id="IPR050343">
    <property type="entry name" value="RsuA_PseudoU_synthase"/>
</dbReference>
<dbReference type="InterPro" id="IPR020094">
    <property type="entry name" value="TruA/RsuA/RluB/E/F_N"/>
</dbReference>
<dbReference type="InterPro" id="IPR042092">
    <property type="entry name" value="PsdUridine_s_RsuA/RluB/E/F_cat"/>
</dbReference>
<feature type="domain" description="RNA-binding S4" evidence="7">
    <location>
        <begin position="77"/>
        <end position="132"/>
    </location>
</feature>
<dbReference type="Gene3D" id="3.10.290.10">
    <property type="entry name" value="RNA-binding S4 domain"/>
    <property type="match status" value="1"/>
</dbReference>
<dbReference type="AlphaFoldDB" id="A0A239VL81"/>
<dbReference type="GO" id="GO:0120159">
    <property type="term" value="F:rRNA pseudouridine synthase activity"/>
    <property type="evidence" value="ECO:0007669"/>
    <property type="project" value="UniProtKB-ARBA"/>
</dbReference>
<dbReference type="CDD" id="cd00165">
    <property type="entry name" value="S4"/>
    <property type="match status" value="1"/>
</dbReference>
<evidence type="ECO:0000256" key="4">
    <source>
        <dbReference type="PROSITE-ProRule" id="PRU00182"/>
    </source>
</evidence>
<proteinExistence type="inferred from homology"/>
<dbReference type="EC" id="5.4.99.-" evidence="5"/>
<accession>A0A239VL81</accession>
<keyword evidence="4" id="KW-0694">RNA-binding</keyword>
<evidence type="ECO:0000259" key="7">
    <source>
        <dbReference type="SMART" id="SM00363"/>
    </source>
</evidence>
<evidence type="ECO:0000313" key="8">
    <source>
        <dbReference type="EMBL" id="SNV22822.1"/>
    </source>
</evidence>
<dbReference type="SUPFAM" id="SSF55120">
    <property type="entry name" value="Pseudouridine synthase"/>
    <property type="match status" value="1"/>
</dbReference>
<organism evidence="8 9">
    <name type="scientific">Dermatophilus congolensis</name>
    <dbReference type="NCBI Taxonomy" id="1863"/>
    <lineage>
        <taxon>Bacteria</taxon>
        <taxon>Bacillati</taxon>
        <taxon>Actinomycetota</taxon>
        <taxon>Actinomycetes</taxon>
        <taxon>Micrococcales</taxon>
        <taxon>Dermatophilaceae</taxon>
        <taxon>Dermatophilus</taxon>
    </lineage>
</organism>
<evidence type="ECO:0000256" key="1">
    <source>
        <dbReference type="ARBA" id="ARBA00000073"/>
    </source>
</evidence>
<evidence type="ECO:0000256" key="2">
    <source>
        <dbReference type="ARBA" id="ARBA00008348"/>
    </source>
</evidence>
<dbReference type="Gene3D" id="3.30.70.1560">
    <property type="entry name" value="Alpha-L RNA-binding motif"/>
    <property type="match status" value="1"/>
</dbReference>
<keyword evidence="9" id="KW-1185">Reference proteome</keyword>
<protein>
    <recommendedName>
        <fullName evidence="5">Pseudouridine synthase</fullName>
        <ecNumber evidence="5">5.4.99.-</ecNumber>
    </recommendedName>
</protein>
<dbReference type="InterPro" id="IPR002942">
    <property type="entry name" value="S4_RNA-bd"/>
</dbReference>
<dbReference type="SMART" id="SM00363">
    <property type="entry name" value="S4"/>
    <property type="match status" value="1"/>
</dbReference>
<dbReference type="PANTHER" id="PTHR47683">
    <property type="entry name" value="PSEUDOURIDINE SYNTHASE FAMILY PROTEIN-RELATED"/>
    <property type="match status" value="1"/>
</dbReference>
<dbReference type="NCBIfam" id="TIGR00093">
    <property type="entry name" value="pseudouridine synthase"/>
    <property type="match status" value="1"/>
</dbReference>
<dbReference type="GO" id="GO:0003723">
    <property type="term" value="F:RNA binding"/>
    <property type="evidence" value="ECO:0007669"/>
    <property type="project" value="UniProtKB-KW"/>
</dbReference>
<name>A0A239VL81_9MICO</name>
<dbReference type="OrthoDB" id="9807213at2"/>
<dbReference type="InterPro" id="IPR006145">
    <property type="entry name" value="PsdUridine_synth_RsuA/RluA"/>
</dbReference>
<dbReference type="InterPro" id="IPR018496">
    <property type="entry name" value="PsdUridine_synth_RsuA/RluB_CS"/>
</dbReference>
<dbReference type="KEGG" id="dco:SAMEA4475696_1660"/>
<evidence type="ECO:0000256" key="6">
    <source>
        <dbReference type="SAM" id="MobiDB-lite"/>
    </source>
</evidence>
<dbReference type="InterPro" id="IPR000748">
    <property type="entry name" value="PsdUridine_synth_RsuA/RluB/E/F"/>
</dbReference>
<feature type="region of interest" description="Disordered" evidence="6">
    <location>
        <begin position="1"/>
        <end position="71"/>
    </location>
</feature>
<dbReference type="GeneID" id="63459861"/>
<feature type="compositionally biased region" description="Gly residues" evidence="6">
    <location>
        <begin position="11"/>
        <end position="20"/>
    </location>
</feature>
<gene>
    <name evidence="8" type="primary">rluB</name>
    <name evidence="8" type="ORF">SAMEA4475696_01660</name>
</gene>
<comment type="catalytic activity">
    <reaction evidence="1">
        <text>a uridine in RNA = a pseudouridine in RNA</text>
        <dbReference type="Rhea" id="RHEA:48348"/>
        <dbReference type="Rhea" id="RHEA-COMP:12068"/>
        <dbReference type="Rhea" id="RHEA-COMP:12069"/>
        <dbReference type="ChEBI" id="CHEBI:65314"/>
        <dbReference type="ChEBI" id="CHEBI:65315"/>
    </reaction>
</comment>
<dbReference type="InterPro" id="IPR020103">
    <property type="entry name" value="PsdUridine_synth_cat_dom_sf"/>
</dbReference>
<dbReference type="Pfam" id="PF00849">
    <property type="entry name" value="PseudoU_synth_2"/>
    <property type="match status" value="1"/>
</dbReference>
<reference evidence="8 9" key="1">
    <citation type="submission" date="2017-06" db="EMBL/GenBank/DDBJ databases">
        <authorList>
            <consortium name="Pathogen Informatics"/>
        </authorList>
    </citation>
    <scope>NUCLEOTIDE SEQUENCE [LARGE SCALE GENOMIC DNA]</scope>
    <source>
        <strain evidence="8 9">NCTC13039</strain>
    </source>
</reference>
<dbReference type="PANTHER" id="PTHR47683:SF2">
    <property type="entry name" value="RNA-BINDING S4 DOMAIN-CONTAINING PROTEIN"/>
    <property type="match status" value="1"/>
</dbReference>
<dbReference type="PROSITE" id="PS50889">
    <property type="entry name" value="S4"/>
    <property type="match status" value="1"/>
</dbReference>
<dbReference type="InterPro" id="IPR036986">
    <property type="entry name" value="S4_RNA-bd_sf"/>
</dbReference>
<dbReference type="Proteomes" id="UP000242637">
    <property type="component" value="Chromosome 1"/>
</dbReference>
<dbReference type="Gene3D" id="3.30.70.580">
    <property type="entry name" value="Pseudouridine synthase I, catalytic domain, N-terminal subdomain"/>
    <property type="match status" value="1"/>
</dbReference>
<dbReference type="FunFam" id="3.10.290.10:FF:000003">
    <property type="entry name" value="Pseudouridine synthase"/>
    <property type="match status" value="1"/>
</dbReference>
<feature type="compositionally biased region" description="Basic and acidic residues" evidence="6">
    <location>
        <begin position="50"/>
        <end position="71"/>
    </location>
</feature>
<dbReference type="STRING" id="1121387.GCA_000429885_00029"/>
<evidence type="ECO:0000256" key="3">
    <source>
        <dbReference type="ARBA" id="ARBA00023235"/>
    </source>
</evidence>
<dbReference type="EMBL" id="LT906453">
    <property type="protein sequence ID" value="SNV22822.1"/>
    <property type="molecule type" value="Genomic_DNA"/>
</dbReference>
<keyword evidence="3 5" id="KW-0413">Isomerase</keyword>
<evidence type="ECO:0000313" key="9">
    <source>
        <dbReference type="Proteomes" id="UP000242637"/>
    </source>
</evidence>
<dbReference type="CDD" id="cd02870">
    <property type="entry name" value="PseudoU_synth_RsuA_like"/>
    <property type="match status" value="1"/>
</dbReference>
<dbReference type="Pfam" id="PF01479">
    <property type="entry name" value="S4"/>
    <property type="match status" value="1"/>
</dbReference>
<dbReference type="RefSeq" id="WP_028326227.1">
    <property type="nucleotide sequence ID" value="NZ_JAAFNI010000001.1"/>
</dbReference>
<dbReference type="GO" id="GO:0000455">
    <property type="term" value="P:enzyme-directed rRNA pseudouridine synthesis"/>
    <property type="evidence" value="ECO:0007669"/>
    <property type="project" value="UniProtKB-ARBA"/>
</dbReference>
<dbReference type="PROSITE" id="PS01149">
    <property type="entry name" value="PSI_RSU"/>
    <property type="match status" value="1"/>
</dbReference>
<feature type="compositionally biased region" description="Basic residues" evidence="6">
    <location>
        <begin position="39"/>
        <end position="49"/>
    </location>
</feature>